<protein>
    <submittedName>
        <fullName evidence="2">Uncharacterized protein</fullName>
    </submittedName>
</protein>
<reference evidence="2" key="3">
    <citation type="submission" date="2025-09" db="UniProtKB">
        <authorList>
            <consortium name="Ensembl"/>
        </authorList>
    </citation>
    <scope>IDENTIFICATION</scope>
</reference>
<evidence type="ECO:0000256" key="1">
    <source>
        <dbReference type="SAM" id="MobiDB-lite"/>
    </source>
</evidence>
<reference evidence="2" key="1">
    <citation type="submission" date="2021-04" db="EMBL/GenBank/DDBJ databases">
        <authorList>
            <consortium name="Wellcome Sanger Institute Data Sharing"/>
        </authorList>
    </citation>
    <scope>NUCLEOTIDE SEQUENCE [LARGE SCALE GENOMIC DNA]</scope>
</reference>
<evidence type="ECO:0000313" key="2">
    <source>
        <dbReference type="Ensembl" id="ENSENLP00000047272.1"/>
    </source>
</evidence>
<accession>A0A665WUI5</accession>
<dbReference type="GO" id="GO:0045892">
    <property type="term" value="P:negative regulation of DNA-templated transcription"/>
    <property type="evidence" value="ECO:0007669"/>
    <property type="project" value="InterPro"/>
</dbReference>
<keyword evidence="3" id="KW-1185">Reference proteome</keyword>
<organism evidence="2 3">
    <name type="scientific">Echeneis naucrates</name>
    <name type="common">Live sharksucker</name>
    <dbReference type="NCBI Taxonomy" id="173247"/>
    <lineage>
        <taxon>Eukaryota</taxon>
        <taxon>Metazoa</taxon>
        <taxon>Chordata</taxon>
        <taxon>Craniata</taxon>
        <taxon>Vertebrata</taxon>
        <taxon>Euteleostomi</taxon>
        <taxon>Actinopterygii</taxon>
        <taxon>Neopterygii</taxon>
        <taxon>Teleostei</taxon>
        <taxon>Neoteleostei</taxon>
        <taxon>Acanthomorphata</taxon>
        <taxon>Carangaria</taxon>
        <taxon>Carangiformes</taxon>
        <taxon>Echeneidae</taxon>
        <taxon>Echeneis</taxon>
    </lineage>
</organism>
<feature type="region of interest" description="Disordered" evidence="1">
    <location>
        <begin position="1"/>
        <end position="100"/>
    </location>
</feature>
<name>A0A665WUI5_ECHNA</name>
<dbReference type="PANTHER" id="PTHR34648">
    <property type="entry name" value="CLOCK-INTERACTING PACEMAKER"/>
    <property type="match status" value="1"/>
</dbReference>
<sequence>RLTYLVLGSRPRPLPTKYGKEMSTKRKADNHSRVAGRPRIMKSGNARAESERDSGFSDASSEHMSTMDTTDSEDLPRPVVQQGPQTSGSGPQPSQMAVVGGSYSSLSPMIIMNNVLLKQVCSKNVILKT</sequence>
<dbReference type="GO" id="GO:0042754">
    <property type="term" value="P:negative regulation of circadian rhythm"/>
    <property type="evidence" value="ECO:0007669"/>
    <property type="project" value="InterPro"/>
</dbReference>
<dbReference type="Ensembl" id="ENSENLT00000048411.1">
    <property type="protein sequence ID" value="ENSENLP00000047272.1"/>
    <property type="gene ID" value="ENSENLG00000020009.1"/>
</dbReference>
<dbReference type="Pfam" id="PF15800">
    <property type="entry name" value="CiPC"/>
    <property type="match status" value="1"/>
</dbReference>
<proteinExistence type="predicted"/>
<dbReference type="InParanoid" id="A0A665WUI5"/>
<reference evidence="2" key="2">
    <citation type="submission" date="2025-08" db="UniProtKB">
        <authorList>
            <consortium name="Ensembl"/>
        </authorList>
    </citation>
    <scope>IDENTIFICATION</scope>
</reference>
<dbReference type="AlphaFoldDB" id="A0A665WUI5"/>
<feature type="compositionally biased region" description="Low complexity" evidence="1">
    <location>
        <begin position="81"/>
        <end position="95"/>
    </location>
</feature>
<dbReference type="PANTHER" id="PTHR34648:SF6">
    <property type="entry name" value="CLOCK-INTERACTING PACEMAKER-RELATED"/>
    <property type="match status" value="1"/>
</dbReference>
<evidence type="ECO:0000313" key="3">
    <source>
        <dbReference type="Proteomes" id="UP000472264"/>
    </source>
</evidence>
<dbReference type="InterPro" id="IPR031602">
    <property type="entry name" value="CIPC"/>
</dbReference>
<feature type="compositionally biased region" description="Basic and acidic residues" evidence="1">
    <location>
        <begin position="18"/>
        <end position="32"/>
    </location>
</feature>
<dbReference type="Proteomes" id="UP000472264">
    <property type="component" value="Chromosome 24"/>
</dbReference>
<feature type="compositionally biased region" description="Polar residues" evidence="1">
    <location>
        <begin position="57"/>
        <end position="69"/>
    </location>
</feature>
<dbReference type="GO" id="GO:0005634">
    <property type="term" value="C:nucleus"/>
    <property type="evidence" value="ECO:0007669"/>
    <property type="project" value="TreeGrafter"/>
</dbReference>